<keyword evidence="3" id="KW-0012">Acyltransferase</keyword>
<dbReference type="GO" id="GO:0016746">
    <property type="term" value="F:acyltransferase activity"/>
    <property type="evidence" value="ECO:0007669"/>
    <property type="project" value="UniProtKB-KW"/>
</dbReference>
<evidence type="ECO:0000256" key="1">
    <source>
        <dbReference type="ARBA" id="ARBA00022679"/>
    </source>
</evidence>
<dbReference type="PANTHER" id="PTHR43300">
    <property type="entry name" value="ACETYLTRANSFERASE"/>
    <property type="match status" value="1"/>
</dbReference>
<comment type="caution">
    <text evidence="3">The sequence shown here is derived from an EMBL/GenBank/DDBJ whole genome shotgun (WGS) entry which is preliminary data.</text>
</comment>
<sequence length="160" mass="17891">MINYDDSLFLSRGKLIKRIRSIIFLLPAWFAPHKSLRVFFHRLRGVRIGKGVEIGYYCLIGNVHPYNIHIEDYAVITANCVLLDHDNALHYTFGGDVIYGKIRIGPSAFIGIASVIMPGVKIGEKAIVAPQSFVKYDVPAFTLVAGQPAKVIKSYEKEVK</sequence>
<dbReference type="SUPFAM" id="SSF51161">
    <property type="entry name" value="Trimeric LpxA-like enzymes"/>
    <property type="match status" value="1"/>
</dbReference>
<organism evidence="3 4">
    <name type="scientific">SAR324 cluster bacterium</name>
    <dbReference type="NCBI Taxonomy" id="2024889"/>
    <lineage>
        <taxon>Bacteria</taxon>
        <taxon>Deltaproteobacteria</taxon>
        <taxon>SAR324 cluster</taxon>
    </lineage>
</organism>
<accession>A0A7X9FQI4</accession>
<dbReference type="Proteomes" id="UP000524246">
    <property type="component" value="Unassembled WGS sequence"/>
</dbReference>
<dbReference type="InterPro" id="IPR018357">
    <property type="entry name" value="Hexapep_transf_CS"/>
</dbReference>
<dbReference type="InterPro" id="IPR050179">
    <property type="entry name" value="Trans_hexapeptide_repeat"/>
</dbReference>
<dbReference type="Gene3D" id="2.160.10.10">
    <property type="entry name" value="Hexapeptide repeat proteins"/>
    <property type="match status" value="1"/>
</dbReference>
<keyword evidence="2" id="KW-0677">Repeat</keyword>
<gene>
    <name evidence="3" type="ORF">GYA55_04480</name>
</gene>
<evidence type="ECO:0000313" key="4">
    <source>
        <dbReference type="Proteomes" id="UP000524246"/>
    </source>
</evidence>
<dbReference type="PROSITE" id="PS00101">
    <property type="entry name" value="HEXAPEP_TRANSFERASES"/>
    <property type="match status" value="1"/>
</dbReference>
<evidence type="ECO:0000256" key="2">
    <source>
        <dbReference type="ARBA" id="ARBA00022737"/>
    </source>
</evidence>
<keyword evidence="1 3" id="KW-0808">Transferase</keyword>
<name>A0A7X9FQI4_9DELT</name>
<protein>
    <submittedName>
        <fullName evidence="3">Acyltransferase</fullName>
    </submittedName>
</protein>
<reference evidence="3 4" key="1">
    <citation type="journal article" date="2020" name="Biotechnol. Biofuels">
        <title>New insights from the biogas microbiome by comprehensive genome-resolved metagenomics of nearly 1600 species originating from multiple anaerobic digesters.</title>
        <authorList>
            <person name="Campanaro S."/>
            <person name="Treu L."/>
            <person name="Rodriguez-R L.M."/>
            <person name="Kovalovszki A."/>
            <person name="Ziels R.M."/>
            <person name="Maus I."/>
            <person name="Zhu X."/>
            <person name="Kougias P.G."/>
            <person name="Basile A."/>
            <person name="Luo G."/>
            <person name="Schluter A."/>
            <person name="Konstantinidis K.T."/>
            <person name="Angelidaki I."/>
        </authorList>
    </citation>
    <scope>NUCLEOTIDE SEQUENCE [LARGE SCALE GENOMIC DNA]</scope>
    <source>
        <strain evidence="3">AS27yjCOA_65</strain>
    </source>
</reference>
<dbReference type="EMBL" id="JAAZON010000187">
    <property type="protein sequence ID" value="NMC62404.1"/>
    <property type="molecule type" value="Genomic_DNA"/>
</dbReference>
<dbReference type="InterPro" id="IPR011004">
    <property type="entry name" value="Trimer_LpxA-like_sf"/>
</dbReference>
<proteinExistence type="predicted"/>
<dbReference type="CDD" id="cd04647">
    <property type="entry name" value="LbH_MAT_like"/>
    <property type="match status" value="1"/>
</dbReference>
<dbReference type="InterPro" id="IPR001451">
    <property type="entry name" value="Hexapep"/>
</dbReference>
<evidence type="ECO:0000313" key="3">
    <source>
        <dbReference type="EMBL" id="NMC62404.1"/>
    </source>
</evidence>
<dbReference type="PANTHER" id="PTHR43300:SF11">
    <property type="entry name" value="ACETYLTRANSFERASE RV3034C-RELATED"/>
    <property type="match status" value="1"/>
</dbReference>
<dbReference type="Pfam" id="PF00132">
    <property type="entry name" value="Hexapep"/>
    <property type="match status" value="1"/>
</dbReference>
<dbReference type="AlphaFoldDB" id="A0A7X9FQI4"/>